<dbReference type="Gene3D" id="3.30.200.100">
    <property type="entry name" value="MucB/RseB, C-terminal domain"/>
    <property type="match status" value="1"/>
</dbReference>
<keyword evidence="9" id="KW-1185">Reference proteome</keyword>
<dbReference type="eggNOG" id="COG3026">
    <property type="taxonomic scope" value="Bacteria"/>
</dbReference>
<dbReference type="Pfam" id="PF17188">
    <property type="entry name" value="MucB_RseB_C"/>
    <property type="match status" value="1"/>
</dbReference>
<dbReference type="EMBL" id="CP000155">
    <property type="protein sequence ID" value="ABC28636.1"/>
    <property type="molecule type" value="Genomic_DNA"/>
</dbReference>
<dbReference type="AlphaFoldDB" id="Q2SL38"/>
<keyword evidence="3" id="KW-0732">Signal</keyword>
<evidence type="ECO:0000259" key="7">
    <source>
        <dbReference type="Pfam" id="PF17188"/>
    </source>
</evidence>
<dbReference type="OrthoDB" id="7067274at2"/>
<dbReference type="STRING" id="349521.HCH_01792"/>
<dbReference type="PIRSF" id="PIRSF005427">
    <property type="entry name" value="RseB"/>
    <property type="match status" value="1"/>
</dbReference>
<dbReference type="GO" id="GO:0045152">
    <property type="term" value="F:antisigma factor binding"/>
    <property type="evidence" value="ECO:0007669"/>
    <property type="project" value="TreeGrafter"/>
</dbReference>
<reference evidence="8 9" key="1">
    <citation type="journal article" date="2005" name="Nucleic Acids Res.">
        <title>Genomic blueprint of Hahella chejuensis, a marine microbe producing an algicidal agent.</title>
        <authorList>
            <person name="Jeong H."/>
            <person name="Yim J.H."/>
            <person name="Lee C."/>
            <person name="Choi S.-H."/>
            <person name="Park Y.K."/>
            <person name="Yoon S.H."/>
            <person name="Hur C.-G."/>
            <person name="Kang H.-Y."/>
            <person name="Kim D."/>
            <person name="Lee H.H."/>
            <person name="Park K.H."/>
            <person name="Park S.-H."/>
            <person name="Park H.-S."/>
            <person name="Lee H.K."/>
            <person name="Oh T.K."/>
            <person name="Kim J.F."/>
        </authorList>
    </citation>
    <scope>NUCLEOTIDE SEQUENCE [LARGE SCALE GENOMIC DNA]</scope>
    <source>
        <strain evidence="8 9">KCTC 2396</strain>
    </source>
</reference>
<dbReference type="PANTHER" id="PTHR38782">
    <property type="match status" value="1"/>
</dbReference>
<sequence length="342" mass="38039">MKRVICKLAAIKDDVRQWSLVSLLALISLVSAPAQASGPQEWLQRMLEARQELSYRGAFIYSRGDEMSSMKVFHRTQDGVEKERLVAMDGEMREIIRDGDMLICVFPGGKQVRLEQAAYTGPFPGAVLNGGSDVHSVYELRMAGEERVAGHDVLKMAVMAKDQYRYSYYLWLEKNSGMLLKSLLTNRKGEVLEHFQYTVLELGAQVTDQELAPSMPKADVKSVKPEQEEAPDALPEQWTPAWLPKGFSMSPNVTKRNDVMPGDMRTQVYGDGLTMFSIFVEENNPQAMPEGASRMGATTAYSKHIKQGDMTYVITVVGEVPIETVKRVADNMKSSPSAGDAS</sequence>
<evidence type="ECO:0000313" key="9">
    <source>
        <dbReference type="Proteomes" id="UP000000238"/>
    </source>
</evidence>
<gene>
    <name evidence="8" type="primary">mucB</name>
    <name evidence="8" type="ordered locus">HCH_01792</name>
</gene>
<feature type="compositionally biased region" description="Basic and acidic residues" evidence="5">
    <location>
        <begin position="218"/>
        <end position="227"/>
    </location>
</feature>
<dbReference type="Gene3D" id="2.50.20.10">
    <property type="entry name" value="Lipoprotein localisation LolA/LolB/LppX"/>
    <property type="match status" value="1"/>
</dbReference>
<dbReference type="InterPro" id="IPR005588">
    <property type="entry name" value="MucB_RseB"/>
</dbReference>
<dbReference type="HOGENOM" id="CLU_054710_0_1_6"/>
<organism evidence="8 9">
    <name type="scientific">Hahella chejuensis (strain KCTC 2396)</name>
    <dbReference type="NCBI Taxonomy" id="349521"/>
    <lineage>
        <taxon>Bacteria</taxon>
        <taxon>Pseudomonadati</taxon>
        <taxon>Pseudomonadota</taxon>
        <taxon>Gammaproteobacteria</taxon>
        <taxon>Oceanospirillales</taxon>
        <taxon>Hahellaceae</taxon>
        <taxon>Hahella</taxon>
    </lineage>
</organism>
<keyword evidence="4" id="KW-0574">Periplasm</keyword>
<evidence type="ECO:0000256" key="3">
    <source>
        <dbReference type="ARBA" id="ARBA00022729"/>
    </source>
</evidence>
<comment type="subcellular location">
    <subcellularLocation>
        <location evidence="1">Periplasm</location>
    </subcellularLocation>
</comment>
<dbReference type="InterPro" id="IPR038484">
    <property type="entry name" value="MucB/RseB_C_sf"/>
</dbReference>
<dbReference type="CDD" id="cd16327">
    <property type="entry name" value="RseB"/>
    <property type="match status" value="1"/>
</dbReference>
<protein>
    <submittedName>
        <fullName evidence="8">Sigma factor algU negative regulatory protein MucB</fullName>
    </submittedName>
</protein>
<dbReference type="InterPro" id="IPR033434">
    <property type="entry name" value="MucB/RseB_N"/>
</dbReference>
<accession>Q2SL38</accession>
<evidence type="ECO:0000256" key="2">
    <source>
        <dbReference type="ARBA" id="ARBA00008150"/>
    </source>
</evidence>
<comment type="similarity">
    <text evidence="2">Belongs to the RseB family.</text>
</comment>
<dbReference type="InterPro" id="IPR033436">
    <property type="entry name" value="MucB/RseB_C"/>
</dbReference>
<feature type="domain" description="MucB/RseB C-terminal" evidence="7">
    <location>
        <begin position="235"/>
        <end position="333"/>
    </location>
</feature>
<name>Q2SL38_HAHCH</name>
<feature type="region of interest" description="Disordered" evidence="5">
    <location>
        <begin position="213"/>
        <end position="234"/>
    </location>
</feature>
<feature type="domain" description="MucB/RseB N-terminal" evidence="6">
    <location>
        <begin position="39"/>
        <end position="215"/>
    </location>
</feature>
<dbReference type="PANTHER" id="PTHR38782:SF1">
    <property type="entry name" value="SIGMA-E FACTOR REGULATORY PROTEIN RSEB"/>
    <property type="match status" value="1"/>
</dbReference>
<dbReference type="RefSeq" id="WP_011395708.1">
    <property type="nucleotide sequence ID" value="NC_007645.1"/>
</dbReference>
<evidence type="ECO:0000313" key="8">
    <source>
        <dbReference type="EMBL" id="ABC28636.1"/>
    </source>
</evidence>
<dbReference type="GO" id="GO:0030288">
    <property type="term" value="C:outer membrane-bounded periplasmic space"/>
    <property type="evidence" value="ECO:0007669"/>
    <property type="project" value="TreeGrafter"/>
</dbReference>
<dbReference type="GO" id="GO:0032885">
    <property type="term" value="P:regulation of polysaccharide biosynthetic process"/>
    <property type="evidence" value="ECO:0007669"/>
    <property type="project" value="TreeGrafter"/>
</dbReference>
<dbReference type="Proteomes" id="UP000000238">
    <property type="component" value="Chromosome"/>
</dbReference>
<evidence type="ECO:0000256" key="5">
    <source>
        <dbReference type="SAM" id="MobiDB-lite"/>
    </source>
</evidence>
<evidence type="ECO:0000256" key="4">
    <source>
        <dbReference type="ARBA" id="ARBA00022764"/>
    </source>
</evidence>
<proteinExistence type="inferred from homology"/>
<dbReference type="KEGG" id="hch:HCH_01792"/>
<evidence type="ECO:0000256" key="1">
    <source>
        <dbReference type="ARBA" id="ARBA00004418"/>
    </source>
</evidence>
<evidence type="ECO:0000259" key="6">
    <source>
        <dbReference type="Pfam" id="PF03888"/>
    </source>
</evidence>
<dbReference type="Pfam" id="PF03888">
    <property type="entry name" value="MucB_RseB"/>
    <property type="match status" value="1"/>
</dbReference>